<dbReference type="AlphaFoldDB" id="A7S3M5"/>
<feature type="compositionally biased region" description="Basic and acidic residues" evidence="1">
    <location>
        <begin position="145"/>
        <end position="193"/>
    </location>
</feature>
<keyword evidence="3" id="KW-1185">Reference proteome</keyword>
<dbReference type="HOGENOM" id="CLU_1054875_0_0_1"/>
<evidence type="ECO:0000256" key="1">
    <source>
        <dbReference type="SAM" id="MobiDB-lite"/>
    </source>
</evidence>
<gene>
    <name evidence="2" type="ORF">NEMVEDRAFT_v1g206279</name>
</gene>
<dbReference type="InParanoid" id="A7S3M5"/>
<feature type="compositionally biased region" description="Basic and acidic residues" evidence="1">
    <location>
        <begin position="13"/>
        <end position="25"/>
    </location>
</feature>
<name>A7S3M5_NEMVE</name>
<feature type="compositionally biased region" description="Polar residues" evidence="1">
    <location>
        <begin position="134"/>
        <end position="144"/>
    </location>
</feature>
<dbReference type="Proteomes" id="UP000001593">
    <property type="component" value="Unassembled WGS sequence"/>
</dbReference>
<feature type="compositionally biased region" description="Acidic residues" evidence="1">
    <location>
        <begin position="1"/>
        <end position="12"/>
    </location>
</feature>
<organism evidence="2 3">
    <name type="scientific">Nematostella vectensis</name>
    <name type="common">Starlet sea anemone</name>
    <dbReference type="NCBI Taxonomy" id="45351"/>
    <lineage>
        <taxon>Eukaryota</taxon>
        <taxon>Metazoa</taxon>
        <taxon>Cnidaria</taxon>
        <taxon>Anthozoa</taxon>
        <taxon>Hexacorallia</taxon>
        <taxon>Actiniaria</taxon>
        <taxon>Edwardsiidae</taxon>
        <taxon>Nematostella</taxon>
    </lineage>
</organism>
<protein>
    <submittedName>
        <fullName evidence="2">Uncharacterized protein</fullName>
    </submittedName>
</protein>
<evidence type="ECO:0000313" key="3">
    <source>
        <dbReference type="Proteomes" id="UP000001593"/>
    </source>
</evidence>
<proteinExistence type="predicted"/>
<feature type="region of interest" description="Disordered" evidence="1">
    <location>
        <begin position="235"/>
        <end position="264"/>
    </location>
</feature>
<evidence type="ECO:0000313" key="2">
    <source>
        <dbReference type="EMBL" id="EDO41662.1"/>
    </source>
</evidence>
<accession>A7S3M5</accession>
<feature type="region of interest" description="Disordered" evidence="1">
    <location>
        <begin position="128"/>
        <end position="193"/>
    </location>
</feature>
<reference evidence="2 3" key="1">
    <citation type="journal article" date="2007" name="Science">
        <title>Sea anemone genome reveals ancestral eumetazoan gene repertoire and genomic organization.</title>
        <authorList>
            <person name="Putnam N.H."/>
            <person name="Srivastava M."/>
            <person name="Hellsten U."/>
            <person name="Dirks B."/>
            <person name="Chapman J."/>
            <person name="Salamov A."/>
            <person name="Terry A."/>
            <person name="Shapiro H."/>
            <person name="Lindquist E."/>
            <person name="Kapitonov V.V."/>
            <person name="Jurka J."/>
            <person name="Genikhovich G."/>
            <person name="Grigoriev I.V."/>
            <person name="Lucas S.M."/>
            <person name="Steele R.E."/>
            <person name="Finnerty J.R."/>
            <person name="Technau U."/>
            <person name="Martindale M.Q."/>
            <person name="Rokhsar D.S."/>
        </authorList>
    </citation>
    <scope>NUCLEOTIDE SEQUENCE [LARGE SCALE GENOMIC DNA]</scope>
    <source>
        <strain evidence="3">CH2 X CH6</strain>
    </source>
</reference>
<sequence>MASIEDYMEEEPESKGGSRGEPLEDDVEVKRESLAILASLGTTKEFLGVDMSLGDIKKLSAKDVEKYFVRYQTVLGKQVTDGLVESALQAVSQVISYVVPVDDTEALSKDLQNDELVKRELSNFAEMSDENQEVEQITKNPQPTKSREKDPKKVAAGKKLAEYNRKAKEALAREMKREAETSPEETTRAETPHLKADAWIPELSFTTVLSLVGIGFTAVDMYMRFYKKKEGELCKSEFEEDEHSERSTRPSKTPVATTPKIGML</sequence>
<dbReference type="EMBL" id="DS469574">
    <property type="protein sequence ID" value="EDO41662.1"/>
    <property type="molecule type" value="Genomic_DNA"/>
</dbReference>
<feature type="compositionally biased region" description="Basic and acidic residues" evidence="1">
    <location>
        <begin position="235"/>
        <end position="248"/>
    </location>
</feature>
<feature type="region of interest" description="Disordered" evidence="1">
    <location>
        <begin position="1"/>
        <end position="25"/>
    </location>
</feature>